<dbReference type="PANTHER" id="PTHR33112">
    <property type="entry name" value="DOMAIN PROTEIN, PUTATIVE-RELATED"/>
    <property type="match status" value="1"/>
</dbReference>
<sequence>MPSRGLQYRVNGISICKKCSDFELECVAHIYVLRESYEDSLTLRPTATTLHNTFAELQASAKLGCNPCLIWHKAILNACHSSKDEDLLYQSHTPVILVPPTAATNTGFWIEISSPMETKVRLAPTRSASWARFDAGINRDPFDREIWQDVKRQLSNCRDKHETCRLHPGSGKLPRRLIHLEDNDSARLRETADLPQKPDYLALSYLWGGDQAVKFTTQQKRRLNAGVPRNEFPMTIQDTFKVCRLLSISYVWIDALCIRQDDDGVDFREESERMDQIYGSAIITLIAAKAQGVQEGFLMPRPMEQCEVDPWKTDYADQMLMIPRKGLTEAAVHDGSRCFLVVLGEQMGRAWQL</sequence>
<organism evidence="2 3">
    <name type="scientific">Cercospora kikuchii</name>
    <dbReference type="NCBI Taxonomy" id="84275"/>
    <lineage>
        <taxon>Eukaryota</taxon>
        <taxon>Fungi</taxon>
        <taxon>Dikarya</taxon>
        <taxon>Ascomycota</taxon>
        <taxon>Pezizomycotina</taxon>
        <taxon>Dothideomycetes</taxon>
        <taxon>Dothideomycetidae</taxon>
        <taxon>Mycosphaerellales</taxon>
        <taxon>Mycosphaerellaceae</taxon>
        <taxon>Cercospora</taxon>
    </lineage>
</organism>
<evidence type="ECO:0000313" key="2">
    <source>
        <dbReference type="EMBL" id="GIZ44741.1"/>
    </source>
</evidence>
<dbReference type="GeneID" id="68293506"/>
<dbReference type="OrthoDB" id="2958217at2759"/>
<gene>
    <name evidence="2" type="ORF">CKM354_000793100</name>
</gene>
<protein>
    <recommendedName>
        <fullName evidence="1">Heterokaryon incompatibility domain-containing protein</fullName>
    </recommendedName>
</protein>
<evidence type="ECO:0000313" key="3">
    <source>
        <dbReference type="Proteomes" id="UP000825890"/>
    </source>
</evidence>
<dbReference type="InterPro" id="IPR010730">
    <property type="entry name" value="HET"/>
</dbReference>
<proteinExistence type="predicted"/>
<reference evidence="2 3" key="1">
    <citation type="submission" date="2021-01" db="EMBL/GenBank/DDBJ databases">
        <title>Cercospora kikuchii MAFF 305040 whole genome shotgun sequence.</title>
        <authorList>
            <person name="Kashiwa T."/>
            <person name="Suzuki T."/>
        </authorList>
    </citation>
    <scope>NUCLEOTIDE SEQUENCE [LARGE SCALE GENOMIC DNA]</scope>
    <source>
        <strain evidence="2 3">MAFF 305040</strain>
    </source>
</reference>
<dbReference type="RefSeq" id="XP_044659228.1">
    <property type="nucleotide sequence ID" value="XM_044803293.1"/>
</dbReference>
<dbReference type="Pfam" id="PF06985">
    <property type="entry name" value="HET"/>
    <property type="match status" value="1"/>
</dbReference>
<name>A0A9P3CL66_9PEZI</name>
<feature type="domain" description="Heterokaryon incompatibility" evidence="1">
    <location>
        <begin position="200"/>
        <end position="313"/>
    </location>
</feature>
<accession>A0A9P3CL66</accession>
<evidence type="ECO:0000259" key="1">
    <source>
        <dbReference type="Pfam" id="PF06985"/>
    </source>
</evidence>
<comment type="caution">
    <text evidence="2">The sequence shown here is derived from an EMBL/GenBank/DDBJ whole genome shotgun (WGS) entry which is preliminary data.</text>
</comment>
<dbReference type="Proteomes" id="UP000825890">
    <property type="component" value="Unassembled WGS sequence"/>
</dbReference>
<dbReference type="PANTHER" id="PTHR33112:SF8">
    <property type="entry name" value="HETEROKARYON INCOMPATIBILITY DOMAIN-CONTAINING PROTEIN"/>
    <property type="match status" value="1"/>
</dbReference>
<keyword evidence="3" id="KW-1185">Reference proteome</keyword>
<dbReference type="AlphaFoldDB" id="A0A9P3CL66"/>
<dbReference type="EMBL" id="BOLY01000005">
    <property type="protein sequence ID" value="GIZ44741.1"/>
    <property type="molecule type" value="Genomic_DNA"/>
</dbReference>